<gene>
    <name evidence="1" type="ORF">VNO77_38984</name>
</gene>
<dbReference type="Proteomes" id="UP001367508">
    <property type="component" value="Unassembled WGS sequence"/>
</dbReference>
<sequence length="91" mass="9951">MVGEDVQALFLTWDPRDFATRSLDVHDFVGDQGLGPSLMHRLIWERGQEGVSRKVRLVAEAGTSAANDPNAPLGQRLCLSPLLLTEGEQHG</sequence>
<keyword evidence="2" id="KW-1185">Reference proteome</keyword>
<evidence type="ECO:0000313" key="1">
    <source>
        <dbReference type="EMBL" id="KAK7313783.1"/>
    </source>
</evidence>
<reference evidence="1 2" key="1">
    <citation type="submission" date="2024-01" db="EMBL/GenBank/DDBJ databases">
        <title>The genomes of 5 underutilized Papilionoideae crops provide insights into root nodulation and disease resistanc.</title>
        <authorList>
            <person name="Jiang F."/>
        </authorList>
    </citation>
    <scope>NUCLEOTIDE SEQUENCE [LARGE SCALE GENOMIC DNA]</scope>
    <source>
        <strain evidence="1">LVBAO_FW01</strain>
        <tissue evidence="1">Leaves</tissue>
    </source>
</reference>
<dbReference type="AlphaFoldDB" id="A0AAN9KCJ5"/>
<name>A0AAN9KCJ5_CANGL</name>
<dbReference type="EMBL" id="JAYMYQ010000009">
    <property type="protein sequence ID" value="KAK7313783.1"/>
    <property type="molecule type" value="Genomic_DNA"/>
</dbReference>
<accession>A0AAN9KCJ5</accession>
<protein>
    <submittedName>
        <fullName evidence="1">Uncharacterized protein</fullName>
    </submittedName>
</protein>
<proteinExistence type="predicted"/>
<comment type="caution">
    <text evidence="1">The sequence shown here is derived from an EMBL/GenBank/DDBJ whole genome shotgun (WGS) entry which is preliminary data.</text>
</comment>
<evidence type="ECO:0000313" key="2">
    <source>
        <dbReference type="Proteomes" id="UP001367508"/>
    </source>
</evidence>
<organism evidence="1 2">
    <name type="scientific">Canavalia gladiata</name>
    <name type="common">Sword bean</name>
    <name type="synonym">Dolichos gladiatus</name>
    <dbReference type="NCBI Taxonomy" id="3824"/>
    <lineage>
        <taxon>Eukaryota</taxon>
        <taxon>Viridiplantae</taxon>
        <taxon>Streptophyta</taxon>
        <taxon>Embryophyta</taxon>
        <taxon>Tracheophyta</taxon>
        <taxon>Spermatophyta</taxon>
        <taxon>Magnoliopsida</taxon>
        <taxon>eudicotyledons</taxon>
        <taxon>Gunneridae</taxon>
        <taxon>Pentapetalae</taxon>
        <taxon>rosids</taxon>
        <taxon>fabids</taxon>
        <taxon>Fabales</taxon>
        <taxon>Fabaceae</taxon>
        <taxon>Papilionoideae</taxon>
        <taxon>50 kb inversion clade</taxon>
        <taxon>NPAAA clade</taxon>
        <taxon>indigoferoid/millettioid clade</taxon>
        <taxon>Phaseoleae</taxon>
        <taxon>Canavalia</taxon>
    </lineage>
</organism>